<dbReference type="EMBL" id="FIHS01000002">
    <property type="protein sequence ID" value="CYV25136.1"/>
    <property type="molecule type" value="Genomic_DNA"/>
</dbReference>
<accession>A0A0Z8HXK5</accession>
<dbReference type="GO" id="GO:0004812">
    <property type="term" value="F:aminoacyl-tRNA ligase activity"/>
    <property type="evidence" value="ECO:0007669"/>
    <property type="project" value="UniProtKB-KW"/>
</dbReference>
<reference evidence="1 2" key="1">
    <citation type="submission" date="2016-02" db="EMBL/GenBank/DDBJ databases">
        <authorList>
            <consortium name="Pathogen Informatics"/>
        </authorList>
    </citation>
    <scope>NUCLEOTIDE SEQUENCE [LARGE SCALE GENOMIC DNA]</scope>
    <source>
        <strain evidence="1 2">LSS69</strain>
    </source>
</reference>
<keyword evidence="1" id="KW-0030">Aminoacyl-tRNA synthetase</keyword>
<dbReference type="AlphaFoldDB" id="A0A0Z8HXK5"/>
<evidence type="ECO:0000313" key="2">
    <source>
        <dbReference type="Proteomes" id="UP000071533"/>
    </source>
</evidence>
<gene>
    <name evidence="1" type="ORF">ERS132431_00167</name>
</gene>
<dbReference type="NCBIfam" id="TIGR01784">
    <property type="entry name" value="T_den_put_tspse"/>
    <property type="match status" value="1"/>
</dbReference>
<dbReference type="PANTHER" id="PTHR41317">
    <property type="entry name" value="PD-(D_E)XK NUCLEASE FAMILY TRANSPOSASE"/>
    <property type="match status" value="1"/>
</dbReference>
<dbReference type="Proteomes" id="UP000071533">
    <property type="component" value="Unassembled WGS sequence"/>
</dbReference>
<dbReference type="InterPro" id="IPR010106">
    <property type="entry name" value="RpnA"/>
</dbReference>
<proteinExistence type="predicted"/>
<sequence length="336" mass="38609">MTKFRHSINPMIDIVAKKIFNDHEITIDFIETFLGFRPKSVQILNGTLADLKKEREGYFSTTVDVLARLDDGTQVIIEIQVVHQHSFIKRLWTYSCQHLVKDLPNVRDKVKRTHDMYDKISPVYSIALVATQYFDDKQPIHSFVLTAEENGQVLEIPFGEQGEMKKPFEMVIIELNKLSEGKLATNQRLWMEFFANREFSQQQTDAISRAEHLLDRNTWTEEERKMIDQLAYSAANHFGELETSFILGRKRGQEEGRLEGRAEGRLEGRAEGRLEGRAEGRLEGRAEGRLEGQLKIARQMLVKNFTDEMIKELTGLSQEDLDGLKTGGLDATKADF</sequence>
<protein>
    <submittedName>
        <fullName evidence="1">Glycyl-tRNA synthetase subunit alpha</fullName>
    </submittedName>
</protein>
<dbReference type="PANTHER" id="PTHR41317:SF1">
    <property type="entry name" value="PD-(D_E)XK NUCLEASE FAMILY TRANSPOSASE"/>
    <property type="match status" value="1"/>
</dbReference>
<keyword evidence="1" id="KW-0436">Ligase</keyword>
<organism evidence="1 2">
    <name type="scientific">Streptococcus suis</name>
    <dbReference type="NCBI Taxonomy" id="1307"/>
    <lineage>
        <taxon>Bacteria</taxon>
        <taxon>Bacillati</taxon>
        <taxon>Bacillota</taxon>
        <taxon>Bacilli</taxon>
        <taxon>Lactobacillales</taxon>
        <taxon>Streptococcaceae</taxon>
        <taxon>Streptococcus</taxon>
    </lineage>
</organism>
<evidence type="ECO:0000313" key="1">
    <source>
        <dbReference type="EMBL" id="CYV25136.1"/>
    </source>
</evidence>
<name>A0A0Z8HXK5_STRSU</name>
<dbReference type="RefSeq" id="WP_061704543.1">
    <property type="nucleotide sequence ID" value="NZ_FIHS01000002.1"/>
</dbReference>
<dbReference type="Pfam" id="PF12784">
    <property type="entry name" value="PDDEXK_2"/>
    <property type="match status" value="1"/>
</dbReference>